<keyword evidence="1" id="KW-0479">Metal-binding</keyword>
<keyword evidence="8" id="KW-1185">Reference proteome</keyword>
<dbReference type="PROSITE" id="PS50950">
    <property type="entry name" value="ZF_THAP"/>
    <property type="match status" value="1"/>
</dbReference>
<dbReference type="Gene3D" id="6.20.210.20">
    <property type="entry name" value="THAP domain"/>
    <property type="match status" value="1"/>
</dbReference>
<comment type="caution">
    <text evidence="7">The sequence shown here is derived from an EMBL/GenBank/DDBJ whole genome shotgun (WGS) entry which is preliminary data.</text>
</comment>
<dbReference type="GO" id="GO:0008270">
    <property type="term" value="F:zinc ion binding"/>
    <property type="evidence" value="ECO:0007669"/>
    <property type="project" value="UniProtKB-KW"/>
</dbReference>
<dbReference type="InterPro" id="IPR006612">
    <property type="entry name" value="THAP_Znf"/>
</dbReference>
<evidence type="ECO:0000256" key="3">
    <source>
        <dbReference type="ARBA" id="ARBA00022833"/>
    </source>
</evidence>
<protein>
    <recommendedName>
        <fullName evidence="6">THAP-type domain-containing protein</fullName>
    </recommendedName>
</protein>
<keyword evidence="2 5" id="KW-0863">Zinc-finger</keyword>
<dbReference type="Proteomes" id="UP001566132">
    <property type="component" value="Unassembled WGS sequence"/>
</dbReference>
<evidence type="ECO:0000256" key="4">
    <source>
        <dbReference type="ARBA" id="ARBA00023125"/>
    </source>
</evidence>
<dbReference type="GO" id="GO:0003677">
    <property type="term" value="F:DNA binding"/>
    <property type="evidence" value="ECO:0007669"/>
    <property type="project" value="UniProtKB-UniRule"/>
</dbReference>
<name>A0ABD1E170_HYPHA</name>
<accession>A0ABD1E170</accession>
<evidence type="ECO:0000259" key="6">
    <source>
        <dbReference type="PROSITE" id="PS50950"/>
    </source>
</evidence>
<dbReference type="InterPro" id="IPR038441">
    <property type="entry name" value="THAP_Znf_sf"/>
</dbReference>
<keyword evidence="3" id="KW-0862">Zinc</keyword>
<proteinExistence type="predicted"/>
<evidence type="ECO:0000256" key="1">
    <source>
        <dbReference type="ARBA" id="ARBA00022723"/>
    </source>
</evidence>
<sequence>MRNFPTNPDLRKKWMEACFLTDVKKGCTVCSEHFKSCDFLDSVDSLFRRKLKPNAVPSPSHRHEKIALRIHRQENNNLPEDKALGQNYVTKSCVSENLIKPCRSPEKRKLIAQLDDNVESIVQEPQQHTQSTESSRELQYHEGFISDARYIGDITVSHFSSPRKAKRHLDLIKQKAELDRNKIHSLHKKKRQFEKEVLSMKDLLVQLRDQKLLSDEAAHIISVRIDSIMQRQH</sequence>
<gene>
    <name evidence="7" type="ORF">ABEB36_014807</name>
</gene>
<dbReference type="EMBL" id="JBDJPC010000014">
    <property type="protein sequence ID" value="KAL1488330.1"/>
    <property type="molecule type" value="Genomic_DNA"/>
</dbReference>
<dbReference type="SUPFAM" id="SSF57716">
    <property type="entry name" value="Glucocorticoid receptor-like (DNA-binding domain)"/>
    <property type="match status" value="1"/>
</dbReference>
<evidence type="ECO:0000256" key="2">
    <source>
        <dbReference type="ARBA" id="ARBA00022771"/>
    </source>
</evidence>
<keyword evidence="4 5" id="KW-0238">DNA-binding</keyword>
<evidence type="ECO:0000313" key="8">
    <source>
        <dbReference type="Proteomes" id="UP001566132"/>
    </source>
</evidence>
<feature type="domain" description="THAP-type" evidence="6">
    <location>
        <begin position="1"/>
        <end position="60"/>
    </location>
</feature>
<dbReference type="Pfam" id="PF05485">
    <property type="entry name" value="THAP"/>
    <property type="match status" value="1"/>
</dbReference>
<dbReference type="AlphaFoldDB" id="A0ABD1E170"/>
<dbReference type="SMART" id="SM00980">
    <property type="entry name" value="THAP"/>
    <property type="match status" value="1"/>
</dbReference>
<dbReference type="SMART" id="SM00692">
    <property type="entry name" value="DM3"/>
    <property type="match status" value="1"/>
</dbReference>
<evidence type="ECO:0000256" key="5">
    <source>
        <dbReference type="PROSITE-ProRule" id="PRU00309"/>
    </source>
</evidence>
<evidence type="ECO:0000313" key="7">
    <source>
        <dbReference type="EMBL" id="KAL1488330.1"/>
    </source>
</evidence>
<organism evidence="7 8">
    <name type="scientific">Hypothenemus hampei</name>
    <name type="common">Coffee berry borer</name>
    <dbReference type="NCBI Taxonomy" id="57062"/>
    <lineage>
        <taxon>Eukaryota</taxon>
        <taxon>Metazoa</taxon>
        <taxon>Ecdysozoa</taxon>
        <taxon>Arthropoda</taxon>
        <taxon>Hexapoda</taxon>
        <taxon>Insecta</taxon>
        <taxon>Pterygota</taxon>
        <taxon>Neoptera</taxon>
        <taxon>Endopterygota</taxon>
        <taxon>Coleoptera</taxon>
        <taxon>Polyphaga</taxon>
        <taxon>Cucujiformia</taxon>
        <taxon>Curculionidae</taxon>
        <taxon>Scolytinae</taxon>
        <taxon>Hypothenemus</taxon>
    </lineage>
</organism>
<reference evidence="7 8" key="1">
    <citation type="submission" date="2024-05" db="EMBL/GenBank/DDBJ databases">
        <title>Genetic variation in Jamaican populations of the coffee berry borer (Hypothenemus hampei).</title>
        <authorList>
            <person name="Errbii M."/>
            <person name="Myrie A."/>
        </authorList>
    </citation>
    <scope>NUCLEOTIDE SEQUENCE [LARGE SCALE GENOMIC DNA]</scope>
    <source>
        <strain evidence="7">JA-Hopewell-2020-01-JO</strain>
        <tissue evidence="7">Whole body</tissue>
    </source>
</reference>